<dbReference type="InterPro" id="IPR022644">
    <property type="entry name" value="De-COase2_N"/>
</dbReference>
<evidence type="ECO:0000256" key="6">
    <source>
        <dbReference type="ARBA" id="ARBA00034138"/>
    </source>
</evidence>
<gene>
    <name evidence="10" type="ORF">DFR47_10513</name>
</gene>
<dbReference type="GO" id="GO:0005737">
    <property type="term" value="C:cytoplasm"/>
    <property type="evidence" value="ECO:0007669"/>
    <property type="project" value="TreeGrafter"/>
</dbReference>
<dbReference type="PRINTS" id="PR01179">
    <property type="entry name" value="ODADCRBXLASE"/>
</dbReference>
<evidence type="ECO:0000313" key="11">
    <source>
        <dbReference type="Proteomes" id="UP000252893"/>
    </source>
</evidence>
<dbReference type="EMBL" id="QNRH01000005">
    <property type="protein sequence ID" value="RBO93301.1"/>
    <property type="molecule type" value="Genomic_DNA"/>
</dbReference>
<evidence type="ECO:0000256" key="3">
    <source>
        <dbReference type="ARBA" id="ARBA00022898"/>
    </source>
</evidence>
<dbReference type="FunFam" id="2.40.37.10:FF:000004">
    <property type="entry name" value="Ornithine decarboxylase"/>
    <property type="match status" value="1"/>
</dbReference>
<protein>
    <recommendedName>
        <fullName evidence="6">ornithine decarboxylase</fullName>
        <ecNumber evidence="6">4.1.1.17</ecNumber>
    </recommendedName>
</protein>
<comment type="cofactor">
    <cofactor evidence="1 8">
        <name>pyridoxal 5'-phosphate</name>
        <dbReference type="ChEBI" id="CHEBI:597326"/>
    </cofactor>
</comment>
<keyword evidence="4" id="KW-0456">Lyase</keyword>
<evidence type="ECO:0000259" key="9">
    <source>
        <dbReference type="Pfam" id="PF02784"/>
    </source>
</evidence>
<keyword evidence="11" id="KW-1185">Reference proteome</keyword>
<dbReference type="PRINTS" id="PR01182">
    <property type="entry name" value="ORNDCRBXLASE"/>
</dbReference>
<keyword evidence="3 8" id="KW-0663">Pyridoxal phosphate</keyword>
<proteinExistence type="inferred from homology"/>
<dbReference type="Pfam" id="PF02784">
    <property type="entry name" value="Orn_Arg_deC_N"/>
    <property type="match status" value="1"/>
</dbReference>
<dbReference type="PANTHER" id="PTHR11482">
    <property type="entry name" value="ARGININE/DIAMINOPIMELATE/ORNITHINE DECARBOXYLASE"/>
    <property type="match status" value="1"/>
</dbReference>
<dbReference type="Gene3D" id="2.40.37.10">
    <property type="entry name" value="Lyase, Ornithine Decarboxylase, Chain A, domain 1"/>
    <property type="match status" value="1"/>
</dbReference>
<dbReference type="AlphaFoldDB" id="A0A366DT94"/>
<dbReference type="GO" id="GO:0004586">
    <property type="term" value="F:ornithine decarboxylase activity"/>
    <property type="evidence" value="ECO:0007669"/>
    <property type="project" value="UniProtKB-EC"/>
</dbReference>
<dbReference type="Gene3D" id="3.20.20.10">
    <property type="entry name" value="Alanine racemase"/>
    <property type="match status" value="1"/>
</dbReference>
<comment type="catalytic activity">
    <reaction evidence="7">
        <text>L-ornithine + H(+) = putrescine + CO2</text>
        <dbReference type="Rhea" id="RHEA:22964"/>
        <dbReference type="ChEBI" id="CHEBI:15378"/>
        <dbReference type="ChEBI" id="CHEBI:16526"/>
        <dbReference type="ChEBI" id="CHEBI:46911"/>
        <dbReference type="ChEBI" id="CHEBI:326268"/>
        <dbReference type="EC" id="4.1.1.17"/>
    </reaction>
</comment>
<dbReference type="InterPro" id="IPR002433">
    <property type="entry name" value="Orn_de-COase"/>
</dbReference>
<dbReference type="SUPFAM" id="SSF50621">
    <property type="entry name" value="Alanine racemase C-terminal domain-like"/>
    <property type="match status" value="1"/>
</dbReference>
<dbReference type="InterPro" id="IPR000183">
    <property type="entry name" value="Orn/DAP/Arg_de-COase"/>
</dbReference>
<feature type="active site" description="Proton donor" evidence="8">
    <location>
        <position position="324"/>
    </location>
</feature>
<dbReference type="InterPro" id="IPR029066">
    <property type="entry name" value="PLP-binding_barrel"/>
</dbReference>
<comment type="pathway">
    <text evidence="5">Amine and polyamine biosynthesis; putrescine biosynthesis via L-ornithine pathway; putrescine from L-ornithine: step 1/1.</text>
</comment>
<evidence type="ECO:0000256" key="5">
    <source>
        <dbReference type="ARBA" id="ARBA00034115"/>
    </source>
</evidence>
<evidence type="ECO:0000256" key="2">
    <source>
        <dbReference type="ARBA" id="ARBA00008872"/>
    </source>
</evidence>
<evidence type="ECO:0000256" key="7">
    <source>
        <dbReference type="ARBA" id="ARBA00049127"/>
    </source>
</evidence>
<dbReference type="FunFam" id="3.20.20.10:FF:000008">
    <property type="entry name" value="Ornithine decarboxylase"/>
    <property type="match status" value="1"/>
</dbReference>
<comment type="similarity">
    <text evidence="2">Belongs to the Orn/Lys/Arg decarboxylase class-II family.</text>
</comment>
<feature type="domain" description="Orn/DAP/Arg decarboxylase 2 N-terminal" evidence="9">
    <location>
        <begin position="27"/>
        <end position="259"/>
    </location>
</feature>
<evidence type="ECO:0000256" key="4">
    <source>
        <dbReference type="ARBA" id="ARBA00023239"/>
    </source>
</evidence>
<dbReference type="Proteomes" id="UP000252893">
    <property type="component" value="Unassembled WGS sequence"/>
</dbReference>
<dbReference type="CDD" id="cd00622">
    <property type="entry name" value="PLPDE_III_ODC"/>
    <property type="match status" value="1"/>
</dbReference>
<dbReference type="PROSITE" id="PS00878">
    <property type="entry name" value="ODR_DC_2_1"/>
    <property type="match status" value="1"/>
</dbReference>
<dbReference type="EC" id="4.1.1.17" evidence="6"/>
<dbReference type="SUPFAM" id="SSF51419">
    <property type="entry name" value="PLP-binding barrel"/>
    <property type="match status" value="1"/>
</dbReference>
<evidence type="ECO:0000256" key="8">
    <source>
        <dbReference type="PIRSR" id="PIRSR600183-50"/>
    </source>
</evidence>
<dbReference type="InterPro" id="IPR022653">
    <property type="entry name" value="De-COase2_pyr-phos_BS"/>
</dbReference>
<evidence type="ECO:0000313" key="10">
    <source>
        <dbReference type="EMBL" id="RBO93301.1"/>
    </source>
</evidence>
<dbReference type="OrthoDB" id="9802147at2"/>
<name>A0A366DT94_9HYPH</name>
<organism evidence="10 11">
    <name type="scientific">Pseudochrobactrum asaccharolyticum</name>
    <dbReference type="NCBI Taxonomy" id="354351"/>
    <lineage>
        <taxon>Bacteria</taxon>
        <taxon>Pseudomonadati</taxon>
        <taxon>Pseudomonadota</taxon>
        <taxon>Alphaproteobacteria</taxon>
        <taxon>Hyphomicrobiales</taxon>
        <taxon>Brucellaceae</taxon>
        <taxon>Pseudochrobactrum</taxon>
    </lineage>
</organism>
<sequence length="376" mass="41023">MATQRIIDFLATRRPEGPCLVVDIDVVRENYEHFEKALPASRIFYAVKANPAPQILSLLASMGSNFDTASVAEIEMALNAGATADRISYGNTIKKERDIARAYEYGIRLYAVDCVEEAEKVARAAPGSRVFCRILADGEGAEWPLSRKFGCVPEMAVDVLRAAHKLGLDAYGVSFHVGSQQVDLTAWDRALADTKGVFDLLAKEGINLKMVNMGGGFPTRYLKDIPTAQAYGEAIFDALSRHFGNRLPETIIEPGRGMVGNAGVIKTEVVLVSRKADNDNRWVYLDIGKFGGLAETMDEAIRYQIVTPRDGDVMEPCVLAGPTCDSADVLYEKTPYPLPVSLTIGDEVLIEGTGAYTTTYSAVAFNGFEPLRSYVI</sequence>
<feature type="modified residue" description="N6-(pyridoxal phosphate)lysine" evidence="8">
    <location>
        <position position="48"/>
    </location>
</feature>
<evidence type="ECO:0000256" key="1">
    <source>
        <dbReference type="ARBA" id="ARBA00001933"/>
    </source>
</evidence>
<dbReference type="InterPro" id="IPR009006">
    <property type="entry name" value="Ala_racemase/Decarboxylase_C"/>
</dbReference>
<dbReference type="GO" id="GO:0033387">
    <property type="term" value="P:putrescine biosynthetic process from arginine, via ornithine"/>
    <property type="evidence" value="ECO:0007669"/>
    <property type="project" value="TreeGrafter"/>
</dbReference>
<reference evidence="10 11" key="1">
    <citation type="submission" date="2018-06" db="EMBL/GenBank/DDBJ databases">
        <title>Genomic Encyclopedia of Type Strains, Phase IV (KMG-IV): sequencing the most valuable type-strain genomes for metagenomic binning, comparative biology and taxonomic classification.</title>
        <authorList>
            <person name="Goeker M."/>
        </authorList>
    </citation>
    <scope>NUCLEOTIDE SEQUENCE [LARGE SCALE GENOMIC DNA]</scope>
    <source>
        <strain evidence="10 11">DSM 25619</strain>
    </source>
</reference>
<accession>A0A366DT94</accession>
<dbReference type="PANTHER" id="PTHR11482:SF6">
    <property type="entry name" value="ORNITHINE DECARBOXYLASE 1-RELATED"/>
    <property type="match status" value="1"/>
</dbReference>
<dbReference type="RefSeq" id="WP_113945041.1">
    <property type="nucleotide sequence ID" value="NZ_JBHEEG010000006.1"/>
</dbReference>
<comment type="caution">
    <text evidence="10">The sequence shown here is derived from an EMBL/GenBank/DDBJ whole genome shotgun (WGS) entry which is preliminary data.</text>
</comment>